<dbReference type="OrthoDB" id="9807923at2"/>
<sequence>MIVKSLLALVAVLALAVVALLLYASRQSDSFQVRRSLRIQATAERIHPLINDLRRFNIWNPYMKKDPGMTSRYRGPEAGPGAALDFEGNARTVGRGSIAIVESSAPQRVVMTLDMHEPFEAHNRVTFTLVPQGDGLTEVSWAMEGVGPLPLMAKVMHVFIDMDRMVGTDFEAGLSDLKALAESS</sequence>
<reference evidence="1 2" key="1">
    <citation type="submission" date="2018-07" db="EMBL/GenBank/DDBJ databases">
        <title>Exploring interactions and the metabolic potential of the ultra-small soil bacteria Hylemonella gracilis.</title>
        <authorList>
            <person name="Tyc O."/>
            <person name="Kulkarni P."/>
            <person name="Gawehns F."/>
            <person name="Hundscheid M."/>
            <person name="Zweers H."/>
            <person name="Garbeva P."/>
        </authorList>
    </citation>
    <scope>NUCLEOTIDE SEQUENCE [LARGE SCALE GENOMIC DNA]</scope>
    <source>
        <strain evidence="1 2">NS1</strain>
    </source>
</reference>
<protein>
    <submittedName>
        <fullName evidence="1">Polyketide cyclase</fullName>
    </submittedName>
</protein>
<dbReference type="InterPro" id="IPR019587">
    <property type="entry name" value="Polyketide_cyclase/dehydratase"/>
</dbReference>
<evidence type="ECO:0000313" key="1">
    <source>
        <dbReference type="EMBL" id="QBK03501.1"/>
    </source>
</evidence>
<dbReference type="CDD" id="cd07818">
    <property type="entry name" value="SRPBCC_1"/>
    <property type="match status" value="1"/>
</dbReference>
<proteinExistence type="predicted"/>
<dbReference type="SUPFAM" id="SSF55961">
    <property type="entry name" value="Bet v1-like"/>
    <property type="match status" value="1"/>
</dbReference>
<dbReference type="EMBL" id="CP031395">
    <property type="protein sequence ID" value="QBK03501.1"/>
    <property type="molecule type" value="Genomic_DNA"/>
</dbReference>
<dbReference type="InterPro" id="IPR023393">
    <property type="entry name" value="START-like_dom_sf"/>
</dbReference>
<dbReference type="Gene3D" id="3.30.530.20">
    <property type="match status" value="1"/>
</dbReference>
<dbReference type="AlphaFoldDB" id="A0A4P6UJJ2"/>
<dbReference type="Proteomes" id="UP000292939">
    <property type="component" value="Chromosome"/>
</dbReference>
<dbReference type="RefSeq" id="WP_131277068.1">
    <property type="nucleotide sequence ID" value="NZ_CP031395.1"/>
</dbReference>
<organism evidence="1 2">
    <name type="scientific">Hylemonella gracilis</name>
    <dbReference type="NCBI Taxonomy" id="80880"/>
    <lineage>
        <taxon>Bacteria</taxon>
        <taxon>Pseudomonadati</taxon>
        <taxon>Pseudomonadota</taxon>
        <taxon>Betaproteobacteria</taxon>
        <taxon>Burkholderiales</taxon>
        <taxon>Comamonadaceae</taxon>
        <taxon>Hylemonella</taxon>
    </lineage>
</organism>
<dbReference type="KEGG" id="hgr:DW355_00815"/>
<name>A0A4P6UJJ2_9BURK</name>
<evidence type="ECO:0000313" key="2">
    <source>
        <dbReference type="Proteomes" id="UP000292939"/>
    </source>
</evidence>
<dbReference type="Pfam" id="PF10604">
    <property type="entry name" value="Polyketide_cyc2"/>
    <property type="match status" value="1"/>
</dbReference>
<accession>A0A4P6UJJ2</accession>
<gene>
    <name evidence="1" type="ORF">DW355_00815</name>
</gene>